<sequence>MNLSRRVLNVSREGDSTTSLTVSQQCALVAKKANGILGCIKKSVTSRSREVILPFYSALVRPQLEHCVQFWAPQFKQDRELLERVQWRDTKMIRGLEHLPYKERLRDLGLFRLETRKLRGDLINAYKYLSD</sequence>
<evidence type="ECO:0000313" key="2">
    <source>
        <dbReference type="Proteomes" id="UP000233556"/>
    </source>
</evidence>
<dbReference type="PANTHER" id="PTHR33332">
    <property type="entry name" value="REVERSE TRANSCRIPTASE DOMAIN-CONTAINING PROTEIN"/>
    <property type="match status" value="1"/>
</dbReference>
<dbReference type="AlphaFoldDB" id="A0A2I0TYL3"/>
<dbReference type="OrthoDB" id="276744at2759"/>
<gene>
    <name evidence="1" type="ORF">llap_10783</name>
</gene>
<name>A0A2I0TYL3_LIMLA</name>
<evidence type="ECO:0000313" key="1">
    <source>
        <dbReference type="EMBL" id="PKU38915.1"/>
    </source>
</evidence>
<dbReference type="EMBL" id="KZ506618">
    <property type="protein sequence ID" value="PKU38915.1"/>
    <property type="molecule type" value="Genomic_DNA"/>
</dbReference>
<protein>
    <submittedName>
        <fullName evidence="1">Uncharacterized protein</fullName>
    </submittedName>
</protein>
<accession>A0A2I0TYL3</accession>
<organism evidence="1 2">
    <name type="scientific">Limosa lapponica baueri</name>
    <dbReference type="NCBI Taxonomy" id="1758121"/>
    <lineage>
        <taxon>Eukaryota</taxon>
        <taxon>Metazoa</taxon>
        <taxon>Chordata</taxon>
        <taxon>Craniata</taxon>
        <taxon>Vertebrata</taxon>
        <taxon>Euteleostomi</taxon>
        <taxon>Archelosauria</taxon>
        <taxon>Archosauria</taxon>
        <taxon>Dinosauria</taxon>
        <taxon>Saurischia</taxon>
        <taxon>Theropoda</taxon>
        <taxon>Coelurosauria</taxon>
        <taxon>Aves</taxon>
        <taxon>Neognathae</taxon>
        <taxon>Neoaves</taxon>
        <taxon>Charadriiformes</taxon>
        <taxon>Scolopacidae</taxon>
        <taxon>Limosa</taxon>
    </lineage>
</organism>
<reference evidence="2" key="1">
    <citation type="submission" date="2017-11" db="EMBL/GenBank/DDBJ databases">
        <authorList>
            <person name="Lima N.C."/>
            <person name="Parody-Merino A.M."/>
            <person name="Battley P.F."/>
            <person name="Fidler A.E."/>
            <person name="Prosdocimi F."/>
        </authorList>
    </citation>
    <scope>NUCLEOTIDE SEQUENCE [LARGE SCALE GENOMIC DNA]</scope>
</reference>
<keyword evidence="2" id="KW-1185">Reference proteome</keyword>
<reference evidence="2" key="2">
    <citation type="submission" date="2017-12" db="EMBL/GenBank/DDBJ databases">
        <title>Genome sequence of the Bar-tailed Godwit (Limosa lapponica baueri).</title>
        <authorList>
            <person name="Lima N.C.B."/>
            <person name="Parody-Merino A.M."/>
            <person name="Battley P.F."/>
            <person name="Fidler A.E."/>
            <person name="Prosdocimi F."/>
        </authorList>
    </citation>
    <scope>NUCLEOTIDE SEQUENCE [LARGE SCALE GENOMIC DNA]</scope>
</reference>
<dbReference type="Proteomes" id="UP000233556">
    <property type="component" value="Unassembled WGS sequence"/>
</dbReference>
<proteinExistence type="predicted"/>